<organism evidence="2 3">
    <name type="scientific">Nesidiocoris tenuis</name>
    <dbReference type="NCBI Taxonomy" id="355587"/>
    <lineage>
        <taxon>Eukaryota</taxon>
        <taxon>Metazoa</taxon>
        <taxon>Ecdysozoa</taxon>
        <taxon>Arthropoda</taxon>
        <taxon>Hexapoda</taxon>
        <taxon>Insecta</taxon>
        <taxon>Pterygota</taxon>
        <taxon>Neoptera</taxon>
        <taxon>Paraneoptera</taxon>
        <taxon>Hemiptera</taxon>
        <taxon>Heteroptera</taxon>
        <taxon>Panheteroptera</taxon>
        <taxon>Cimicomorpha</taxon>
        <taxon>Miridae</taxon>
        <taxon>Dicyphina</taxon>
        <taxon>Nesidiocoris</taxon>
    </lineage>
</organism>
<name>A0ABN7B2T8_9HEMI</name>
<feature type="region of interest" description="Disordered" evidence="1">
    <location>
        <begin position="39"/>
        <end position="123"/>
    </location>
</feature>
<protein>
    <submittedName>
        <fullName evidence="2">Ankyrin repeat</fullName>
    </submittedName>
</protein>
<evidence type="ECO:0000313" key="2">
    <source>
        <dbReference type="EMBL" id="BES98149.1"/>
    </source>
</evidence>
<reference evidence="2 3" key="1">
    <citation type="submission" date="2023-09" db="EMBL/GenBank/DDBJ databases">
        <title>Nesidiocoris tenuis whole genome shotgun sequence.</title>
        <authorList>
            <person name="Shibata T."/>
            <person name="Shimoda M."/>
            <person name="Kobayashi T."/>
            <person name="Uehara T."/>
        </authorList>
    </citation>
    <scope>NUCLEOTIDE SEQUENCE [LARGE SCALE GENOMIC DNA]</scope>
    <source>
        <strain evidence="2 3">Japan</strain>
    </source>
</reference>
<proteinExistence type="predicted"/>
<dbReference type="EMBL" id="AP028917">
    <property type="protein sequence ID" value="BES98149.1"/>
    <property type="molecule type" value="Genomic_DNA"/>
</dbReference>
<dbReference type="Proteomes" id="UP001307889">
    <property type="component" value="Chromosome 9"/>
</dbReference>
<keyword evidence="3" id="KW-1185">Reference proteome</keyword>
<accession>A0ABN7B2T8</accession>
<sequence length="123" mass="13748">MKKHEAEKDLGFLRIGSLNVRVKRTTEAFSHFLGVGNPEKIHKHWGSADNLHQGDSKRMPPPKYAPIKKRKSKRGQDFAPMRAHSLLEKRPVSVPEANKTENSNPDSDSDTAAGFGTTWQSTV</sequence>
<evidence type="ECO:0000256" key="1">
    <source>
        <dbReference type="SAM" id="MobiDB-lite"/>
    </source>
</evidence>
<evidence type="ECO:0000313" key="3">
    <source>
        <dbReference type="Proteomes" id="UP001307889"/>
    </source>
</evidence>
<gene>
    <name evidence="2" type="ORF">NTJ_10964</name>
</gene>